<proteinExistence type="predicted"/>
<protein>
    <submittedName>
        <fullName evidence="3">Uncharacterized protein</fullName>
    </submittedName>
</protein>
<evidence type="ECO:0000313" key="3">
    <source>
        <dbReference type="EMBL" id="GAC70180.1"/>
    </source>
</evidence>
<name>M0QND7_9ACTN</name>
<evidence type="ECO:0000256" key="1">
    <source>
        <dbReference type="SAM" id="MobiDB-lite"/>
    </source>
</evidence>
<dbReference type="Proteomes" id="UP000011666">
    <property type="component" value="Unassembled WGS sequence"/>
</dbReference>
<evidence type="ECO:0000313" key="4">
    <source>
        <dbReference type="Proteomes" id="UP000011666"/>
    </source>
</evidence>
<dbReference type="RefSeq" id="WP_007623990.1">
    <property type="nucleotide sequence ID" value="NZ_BANX01000032.1"/>
</dbReference>
<keyword evidence="4" id="KW-1185">Reference proteome</keyword>
<organism evidence="3 4">
    <name type="scientific">Gordonia soli NBRC 108243</name>
    <dbReference type="NCBI Taxonomy" id="1223545"/>
    <lineage>
        <taxon>Bacteria</taxon>
        <taxon>Bacillati</taxon>
        <taxon>Actinomycetota</taxon>
        <taxon>Actinomycetes</taxon>
        <taxon>Mycobacteriales</taxon>
        <taxon>Gordoniaceae</taxon>
        <taxon>Gordonia</taxon>
    </lineage>
</organism>
<feature type="signal peptide" evidence="2">
    <location>
        <begin position="1"/>
        <end position="26"/>
    </location>
</feature>
<feature type="region of interest" description="Disordered" evidence="1">
    <location>
        <begin position="66"/>
        <end position="100"/>
    </location>
</feature>
<evidence type="ECO:0000256" key="2">
    <source>
        <dbReference type="SAM" id="SignalP"/>
    </source>
</evidence>
<sequence length="100" mass="10182">MTVRSRLAAYAAGLLAGLAVSATVPAEPDAAPARTTDCRTLPARISESNADYSYYRAMAQVTTAAPTSSRPGHLLPHLASEGQCGSGPAVGGTLAMPDPR</sequence>
<accession>M0QND7</accession>
<comment type="caution">
    <text evidence="3">The sequence shown here is derived from an EMBL/GenBank/DDBJ whole genome shotgun (WGS) entry which is preliminary data.</text>
</comment>
<gene>
    <name evidence="3" type="ORF">GS4_32_01250</name>
</gene>
<reference evidence="3 4" key="1">
    <citation type="submission" date="2013-01" db="EMBL/GenBank/DDBJ databases">
        <title>Whole genome shotgun sequence of Gordonia soli NBRC 108243.</title>
        <authorList>
            <person name="Isaki-Nakamura S."/>
            <person name="Hosoyama A."/>
            <person name="Tsuchikane K."/>
            <person name="Ando Y."/>
            <person name="Baba S."/>
            <person name="Ohji S."/>
            <person name="Hamada M."/>
            <person name="Tamura T."/>
            <person name="Yamazoe A."/>
            <person name="Yamazaki S."/>
            <person name="Fujita N."/>
        </authorList>
    </citation>
    <scope>NUCLEOTIDE SEQUENCE [LARGE SCALE GENOMIC DNA]</scope>
    <source>
        <strain evidence="3 4">NBRC 108243</strain>
    </source>
</reference>
<keyword evidence="2" id="KW-0732">Signal</keyword>
<dbReference type="AlphaFoldDB" id="M0QND7"/>
<feature type="chain" id="PRO_5038566350" evidence="2">
    <location>
        <begin position="27"/>
        <end position="100"/>
    </location>
</feature>
<dbReference type="EMBL" id="BANX01000032">
    <property type="protein sequence ID" value="GAC70180.1"/>
    <property type="molecule type" value="Genomic_DNA"/>
</dbReference>